<dbReference type="AlphaFoldDB" id="A0AAW1V840"/>
<feature type="domain" description="ACB" evidence="1">
    <location>
        <begin position="555"/>
        <end position="640"/>
    </location>
</feature>
<proteinExistence type="predicted"/>
<dbReference type="Pfam" id="PF00887">
    <property type="entry name" value="ACBP"/>
    <property type="match status" value="1"/>
</dbReference>
<dbReference type="InterPro" id="IPR022408">
    <property type="entry name" value="Acyl-CoA-binding_prot_CS"/>
</dbReference>
<dbReference type="InterPro" id="IPR000582">
    <property type="entry name" value="Acyl-CoA-binding_protein"/>
</dbReference>
<gene>
    <name evidence="2" type="ORF">WA026_006961</name>
</gene>
<evidence type="ECO:0000259" key="1">
    <source>
        <dbReference type="PROSITE" id="PS51228"/>
    </source>
</evidence>
<dbReference type="PRINTS" id="PR00689">
    <property type="entry name" value="ACOABINDINGP"/>
</dbReference>
<dbReference type="EMBL" id="JARQZJ010000123">
    <property type="protein sequence ID" value="KAK9889588.1"/>
    <property type="molecule type" value="Genomic_DNA"/>
</dbReference>
<dbReference type="PROSITE" id="PS00880">
    <property type="entry name" value="ACB_1"/>
    <property type="match status" value="1"/>
</dbReference>
<dbReference type="InterPro" id="IPR019516">
    <property type="entry name" value="Glomulin/ALF4"/>
</dbReference>
<dbReference type="GO" id="GO:0000062">
    <property type="term" value="F:fatty-acyl-CoA binding"/>
    <property type="evidence" value="ECO:0007669"/>
    <property type="project" value="InterPro"/>
</dbReference>
<sequence>MSNTLDHLKISEKVTNALQSGNFSYALTLVNDNRYYEDFIKSSWEILPLVTKNLTSTQEDDNIHNFKYCEDIIHKIAEKCNPEEALLQFIEEVEESKDDTQFKALLCPMLKVLQRIPNNRLNSLAWCLNSIQTYINKIDVSNKYHKSITWEEVFRIELLYEDVIRFYDFLSPFYTNLLQTNEECRIVLTKYLIELLGNPIGYLDMSNSYEISKTRKITEYLVEKILSVCSDPFNVFNFDNLKPTEFSYGIFLYLILVEKLKYDLIPKVYGKCYIFYSSLKYIVTILRSKEKFVLGKGLILVESILQNKFKLSYLVLELEINKEFVRVLENIIIFNEVEEYRKQGFRIFKLYLNSFEVKGQYLLLYNLVRTIQHSGLAGFVIMQYKEVLVDLQRSQNEHIDIFQRNKYSFINQCIVVTEDEYNTIDVADRVVSVLNLMRFVVLQEKPQNITHFRKIACIWRHKYLNFLEVLLEKRKKFFKESKHEIEHNYMTKSNVNISVLGESTLEISNSEKLRNIEFHITALDMIETVHNTHSHLTSSVLTSSQLQLLFLNMSLDERFNKSAEEVKNLKSKPSDQDLLELYGLFKQATVGNNTTSRPGLLDLKGKAKWDSWTSKKDLDQDAAKEQYIAKVESLISSIGKN</sequence>
<dbReference type="GO" id="GO:0055105">
    <property type="term" value="F:ubiquitin-protein transferase inhibitor activity"/>
    <property type="evidence" value="ECO:0007669"/>
    <property type="project" value="TreeGrafter"/>
</dbReference>
<dbReference type="InterPro" id="IPR035984">
    <property type="entry name" value="Acyl-CoA-binding_sf"/>
</dbReference>
<dbReference type="PANTHER" id="PTHR15430:SF1">
    <property type="entry name" value="GLOMULIN"/>
    <property type="match status" value="1"/>
</dbReference>
<dbReference type="InterPro" id="IPR013877">
    <property type="entry name" value="YAP-bd/ALF4/Glomulin"/>
</dbReference>
<dbReference type="SUPFAM" id="SSF47027">
    <property type="entry name" value="Acyl-CoA binding protein"/>
    <property type="match status" value="1"/>
</dbReference>
<organism evidence="2 3">
    <name type="scientific">Henosepilachna vigintioctopunctata</name>
    <dbReference type="NCBI Taxonomy" id="420089"/>
    <lineage>
        <taxon>Eukaryota</taxon>
        <taxon>Metazoa</taxon>
        <taxon>Ecdysozoa</taxon>
        <taxon>Arthropoda</taxon>
        <taxon>Hexapoda</taxon>
        <taxon>Insecta</taxon>
        <taxon>Pterygota</taxon>
        <taxon>Neoptera</taxon>
        <taxon>Endopterygota</taxon>
        <taxon>Coleoptera</taxon>
        <taxon>Polyphaga</taxon>
        <taxon>Cucujiformia</taxon>
        <taxon>Coccinelloidea</taxon>
        <taxon>Coccinellidae</taxon>
        <taxon>Epilachninae</taxon>
        <taxon>Epilachnini</taxon>
        <taxon>Henosepilachna</taxon>
    </lineage>
</organism>
<dbReference type="PANTHER" id="PTHR15430">
    <property type="entry name" value="GLOMULIN"/>
    <property type="match status" value="1"/>
</dbReference>
<dbReference type="CDD" id="cd00435">
    <property type="entry name" value="ACBP"/>
    <property type="match status" value="1"/>
</dbReference>
<name>A0AAW1V840_9CUCU</name>
<reference evidence="2 3" key="1">
    <citation type="submission" date="2023-03" db="EMBL/GenBank/DDBJ databases">
        <title>Genome insight into feeding habits of ladybird beetles.</title>
        <authorList>
            <person name="Li H.-S."/>
            <person name="Huang Y.-H."/>
            <person name="Pang H."/>
        </authorList>
    </citation>
    <scope>NUCLEOTIDE SEQUENCE [LARGE SCALE GENOMIC DNA]</scope>
    <source>
        <strain evidence="2">SYSU_2023b</strain>
        <tissue evidence="2">Whole body</tissue>
    </source>
</reference>
<dbReference type="Pfam" id="PF08568">
    <property type="entry name" value="Kinetochor_Ybp2"/>
    <property type="match status" value="2"/>
</dbReference>
<dbReference type="InterPro" id="IPR014352">
    <property type="entry name" value="FERM/acyl-CoA-bd_prot_sf"/>
</dbReference>
<accession>A0AAW1V840</accession>
<dbReference type="Proteomes" id="UP001431783">
    <property type="component" value="Unassembled WGS sequence"/>
</dbReference>
<dbReference type="PROSITE" id="PS51228">
    <property type="entry name" value="ACB_2"/>
    <property type="match status" value="1"/>
</dbReference>
<dbReference type="GO" id="GO:0005737">
    <property type="term" value="C:cytoplasm"/>
    <property type="evidence" value="ECO:0007669"/>
    <property type="project" value="TreeGrafter"/>
</dbReference>
<comment type="caution">
    <text evidence="2">The sequence shown here is derived from an EMBL/GenBank/DDBJ whole genome shotgun (WGS) entry which is preliminary data.</text>
</comment>
<evidence type="ECO:0000313" key="3">
    <source>
        <dbReference type="Proteomes" id="UP001431783"/>
    </source>
</evidence>
<evidence type="ECO:0000313" key="2">
    <source>
        <dbReference type="EMBL" id="KAK9889588.1"/>
    </source>
</evidence>
<keyword evidence="3" id="KW-1185">Reference proteome</keyword>
<dbReference type="Gene3D" id="1.20.80.10">
    <property type="match status" value="1"/>
</dbReference>
<protein>
    <recommendedName>
        <fullName evidence="1">ACB domain-containing protein</fullName>
    </recommendedName>
</protein>